<dbReference type="EMBL" id="LUKN01000541">
    <property type="protein sequence ID" value="OAR02739.1"/>
    <property type="molecule type" value="Genomic_DNA"/>
</dbReference>
<keyword evidence="2" id="KW-0812">Transmembrane</keyword>
<keyword evidence="2" id="KW-0472">Membrane</keyword>
<feature type="compositionally biased region" description="Basic and acidic residues" evidence="1">
    <location>
        <begin position="218"/>
        <end position="229"/>
    </location>
</feature>
<feature type="compositionally biased region" description="Basic and acidic residues" evidence="1">
    <location>
        <begin position="142"/>
        <end position="194"/>
    </location>
</feature>
<evidence type="ECO:0000256" key="1">
    <source>
        <dbReference type="SAM" id="MobiDB-lite"/>
    </source>
</evidence>
<evidence type="ECO:0000313" key="3">
    <source>
        <dbReference type="EMBL" id="OAR02739.1"/>
    </source>
</evidence>
<feature type="region of interest" description="Disordered" evidence="1">
    <location>
        <begin position="62"/>
        <end position="87"/>
    </location>
</feature>
<comment type="caution">
    <text evidence="3">The sequence shown here is derived from an EMBL/GenBank/DDBJ whole genome shotgun (WGS) entry which is preliminary data.</text>
</comment>
<evidence type="ECO:0000256" key="2">
    <source>
        <dbReference type="SAM" id="Phobius"/>
    </source>
</evidence>
<gene>
    <name evidence="3" type="ORF">LLEC1_07325</name>
</gene>
<feature type="transmembrane region" description="Helical" evidence="2">
    <location>
        <begin position="31"/>
        <end position="53"/>
    </location>
</feature>
<dbReference type="Proteomes" id="UP000243081">
    <property type="component" value="Unassembled WGS sequence"/>
</dbReference>
<sequence length="271" mass="30209">MSTTEPPLGTATASATPSSTSSPGSTKLQPVTYVIIPLVTLASIFLVGLFAYLRRRRSRRLEASNGEGEGGEAQMQERRRDNNNAADRWPPAGLGFNWWFLRSNEGLNELGEAPPPYDVNKRRKATTEGSAHATDEDAEQGEEVHEVEGEDDDRSRHSSESIRESARQNAEQTRRSTEHLRRSIDARRSLEQQRRHSGQQRLSNETTRDTSQAQHTRRSGEEHLRRSEEQPQVPTEQIDPPGETGPQAGHSMQEVQVPTPLVEETAADGEL</sequence>
<organism evidence="3 4">
    <name type="scientific">Cordyceps confragosa</name>
    <name type="common">Lecanicillium lecanii</name>
    <dbReference type="NCBI Taxonomy" id="2714763"/>
    <lineage>
        <taxon>Eukaryota</taxon>
        <taxon>Fungi</taxon>
        <taxon>Dikarya</taxon>
        <taxon>Ascomycota</taxon>
        <taxon>Pezizomycotina</taxon>
        <taxon>Sordariomycetes</taxon>
        <taxon>Hypocreomycetidae</taxon>
        <taxon>Hypocreales</taxon>
        <taxon>Cordycipitaceae</taxon>
        <taxon>Akanthomyces</taxon>
    </lineage>
</organism>
<reference evidence="3 4" key="1">
    <citation type="submission" date="2016-03" db="EMBL/GenBank/DDBJ databases">
        <title>Fine-scale spatial genetic structure of a fungal parasite of coffee scale insects.</title>
        <authorList>
            <person name="Jackson D."/>
            <person name="Zemenick K.A."/>
            <person name="Malloure B."/>
            <person name="Quandt C.A."/>
            <person name="James T.Y."/>
        </authorList>
    </citation>
    <scope>NUCLEOTIDE SEQUENCE [LARGE SCALE GENOMIC DNA]</scope>
    <source>
        <strain evidence="3 4">UM487</strain>
    </source>
</reference>
<keyword evidence="4" id="KW-1185">Reference proteome</keyword>
<accession>A0A179ILU7</accession>
<protein>
    <submittedName>
        <fullName evidence="3">Uncharacterized protein</fullName>
    </submittedName>
</protein>
<proteinExistence type="predicted"/>
<evidence type="ECO:0000313" key="4">
    <source>
        <dbReference type="Proteomes" id="UP000243081"/>
    </source>
</evidence>
<feature type="compositionally biased region" description="Low complexity" evidence="1">
    <location>
        <begin position="9"/>
        <end position="26"/>
    </location>
</feature>
<feature type="region of interest" description="Disordered" evidence="1">
    <location>
        <begin position="1"/>
        <end position="27"/>
    </location>
</feature>
<dbReference type="AlphaFoldDB" id="A0A179ILU7"/>
<feature type="compositionally biased region" description="Polar residues" evidence="1">
    <location>
        <begin position="199"/>
        <end position="214"/>
    </location>
</feature>
<name>A0A179ILU7_CORDF</name>
<feature type="non-terminal residue" evidence="3">
    <location>
        <position position="271"/>
    </location>
</feature>
<dbReference type="OrthoDB" id="4775599at2759"/>
<feature type="region of interest" description="Disordered" evidence="1">
    <location>
        <begin position="111"/>
        <end position="271"/>
    </location>
</feature>
<keyword evidence="2" id="KW-1133">Transmembrane helix</keyword>